<dbReference type="SUPFAM" id="SSF53850">
    <property type="entry name" value="Periplasmic binding protein-like II"/>
    <property type="match status" value="1"/>
</dbReference>
<dbReference type="Pfam" id="PF03401">
    <property type="entry name" value="TctC"/>
    <property type="match status" value="1"/>
</dbReference>
<dbReference type="CDD" id="cd13578">
    <property type="entry name" value="PBP2_Bug27"/>
    <property type="match status" value="1"/>
</dbReference>
<protein>
    <submittedName>
        <fullName evidence="2">Tripartite tricarboxylate transporter substrate binding protein</fullName>
    </submittedName>
</protein>
<dbReference type="Gene3D" id="3.40.190.10">
    <property type="entry name" value="Periplasmic binding protein-like II"/>
    <property type="match status" value="1"/>
</dbReference>
<evidence type="ECO:0000256" key="1">
    <source>
        <dbReference type="ARBA" id="ARBA00006987"/>
    </source>
</evidence>
<evidence type="ECO:0000313" key="3">
    <source>
        <dbReference type="Proteomes" id="UP000529637"/>
    </source>
</evidence>
<dbReference type="AlphaFoldDB" id="A0A7Y6TXR2"/>
<dbReference type="EMBL" id="JABWMJ010000007">
    <property type="protein sequence ID" value="NUZ07326.1"/>
    <property type="molecule type" value="Genomic_DNA"/>
</dbReference>
<accession>A0A7Y6TXR2</accession>
<name>A0A7Y6TXR2_9BURK</name>
<sequence>MNVVSPHAPVVAHAASRPRRRLVAAGLAVAAGLLPGAVLAQDAWPSKPIRIVVPFAAGGTSDILARAFGDKLQASLKQTVIIENKAGAGGVIGADTVAKAPADGYTLLLGTIATHAINPALMPKMPYDALKDFAPVFLIGGISNVVLVGAESPYKSVRDIIAAAKAKPGAVSFASAGQGTSQHMSGETFKLLAGVDMTHVPYKGSAPAIQDVMGGQVPMSFETVTVAAPHIASGKVRALAVTSARRSPALPNVPTLQEAGIPGFDVASWQAFYVRAGTPSAIVQQLNAELERIVAQPDIKARMEQLGVEHSPNTPVQFAEFNRNELAKWQKVVKEGKVQP</sequence>
<keyword evidence="3" id="KW-1185">Reference proteome</keyword>
<reference evidence="2 3" key="1">
    <citation type="submission" date="2020-06" db="EMBL/GenBank/DDBJ databases">
        <title>Schlegella sp. ID0723 isolated from air conditioner.</title>
        <authorList>
            <person name="Kim D.Y."/>
            <person name="Kim D.-U."/>
        </authorList>
    </citation>
    <scope>NUCLEOTIDE SEQUENCE [LARGE SCALE GENOMIC DNA]</scope>
    <source>
        <strain evidence="2 3">ID0723</strain>
    </source>
</reference>
<gene>
    <name evidence="2" type="ORF">HQN59_16305</name>
</gene>
<organism evidence="2 3">
    <name type="scientific">Piscinibacter koreensis</name>
    <dbReference type="NCBI Taxonomy" id="2742824"/>
    <lineage>
        <taxon>Bacteria</taxon>
        <taxon>Pseudomonadati</taxon>
        <taxon>Pseudomonadota</taxon>
        <taxon>Betaproteobacteria</taxon>
        <taxon>Burkholderiales</taxon>
        <taxon>Sphaerotilaceae</taxon>
        <taxon>Piscinibacter</taxon>
    </lineage>
</organism>
<dbReference type="PANTHER" id="PTHR42928">
    <property type="entry name" value="TRICARBOXYLATE-BINDING PROTEIN"/>
    <property type="match status" value="1"/>
</dbReference>
<dbReference type="PANTHER" id="PTHR42928:SF5">
    <property type="entry name" value="BLR1237 PROTEIN"/>
    <property type="match status" value="1"/>
</dbReference>
<evidence type="ECO:0000313" key="2">
    <source>
        <dbReference type="EMBL" id="NUZ07326.1"/>
    </source>
</evidence>
<dbReference type="Proteomes" id="UP000529637">
    <property type="component" value="Unassembled WGS sequence"/>
</dbReference>
<dbReference type="Gene3D" id="3.40.190.150">
    <property type="entry name" value="Bordetella uptake gene, domain 1"/>
    <property type="match status" value="1"/>
</dbReference>
<comment type="caution">
    <text evidence="2">The sequence shown here is derived from an EMBL/GenBank/DDBJ whole genome shotgun (WGS) entry which is preliminary data.</text>
</comment>
<dbReference type="InterPro" id="IPR005064">
    <property type="entry name" value="BUG"/>
</dbReference>
<dbReference type="RefSeq" id="WP_176070170.1">
    <property type="nucleotide sequence ID" value="NZ_JABWMJ010000007.1"/>
</dbReference>
<dbReference type="PIRSF" id="PIRSF017082">
    <property type="entry name" value="YflP"/>
    <property type="match status" value="1"/>
</dbReference>
<dbReference type="InterPro" id="IPR042100">
    <property type="entry name" value="Bug_dom1"/>
</dbReference>
<proteinExistence type="inferred from homology"/>
<comment type="similarity">
    <text evidence="1">Belongs to the UPF0065 (bug) family.</text>
</comment>